<comment type="catalytic activity">
    <reaction evidence="11">
        <text>S-sulfanylglutathione + O2 + H2O = sulfite + glutathione + 2 H(+)</text>
        <dbReference type="Rhea" id="RHEA:12981"/>
        <dbReference type="ChEBI" id="CHEBI:15377"/>
        <dbReference type="ChEBI" id="CHEBI:15378"/>
        <dbReference type="ChEBI" id="CHEBI:15379"/>
        <dbReference type="ChEBI" id="CHEBI:17359"/>
        <dbReference type="ChEBI" id="CHEBI:57925"/>
        <dbReference type="ChEBI" id="CHEBI:58905"/>
        <dbReference type="EC" id="1.13.11.18"/>
    </reaction>
</comment>
<keyword evidence="10" id="KW-0496">Mitochondrion</keyword>
<comment type="subcellular location">
    <subcellularLocation>
        <location evidence="2">Mitochondrion</location>
    </subcellularLocation>
</comment>
<evidence type="ECO:0000256" key="6">
    <source>
        <dbReference type="ARBA" id="ARBA00022964"/>
    </source>
</evidence>
<dbReference type="PhylomeDB" id="A0A0G4ENL7"/>
<dbReference type="Proteomes" id="UP000041254">
    <property type="component" value="Unassembled WGS sequence"/>
</dbReference>
<dbReference type="EMBL" id="CDMY01000281">
    <property type="protein sequence ID" value="CEL99454.1"/>
    <property type="molecule type" value="Genomic_DNA"/>
</dbReference>
<dbReference type="CDD" id="cd07724">
    <property type="entry name" value="POD-like_MBL-fold"/>
    <property type="match status" value="1"/>
</dbReference>
<evidence type="ECO:0000256" key="13">
    <source>
        <dbReference type="ARBA" id="ARBA00077964"/>
    </source>
</evidence>
<dbReference type="InterPro" id="IPR051682">
    <property type="entry name" value="Mito_Persulfide_Diox"/>
</dbReference>
<evidence type="ECO:0000256" key="1">
    <source>
        <dbReference type="ARBA" id="ARBA00001954"/>
    </source>
</evidence>
<evidence type="ECO:0000256" key="10">
    <source>
        <dbReference type="ARBA" id="ARBA00023128"/>
    </source>
</evidence>
<keyword evidence="7" id="KW-0007">Acetylation</keyword>
<dbReference type="FunFam" id="3.60.15.10:FF:000013">
    <property type="entry name" value="Persulfide dioxygenase ETHE1, mitochondrial"/>
    <property type="match status" value="1"/>
</dbReference>
<dbReference type="EC" id="1.13.11.18" evidence="12"/>
<dbReference type="InterPro" id="IPR044528">
    <property type="entry name" value="POD-like_MBL-fold"/>
</dbReference>
<keyword evidence="9" id="KW-0408">Iron</keyword>
<protein>
    <recommendedName>
        <fullName evidence="12">persulfide dioxygenase</fullName>
        <ecNumber evidence="12">1.13.11.18</ecNumber>
    </recommendedName>
    <alternativeName>
        <fullName evidence="13">Sulfur dioxygenase ETHE1</fullName>
    </alternativeName>
</protein>
<keyword evidence="6" id="KW-0223">Dioxygenase</keyword>
<proteinExistence type="inferred from homology"/>
<dbReference type="SMART" id="SM00849">
    <property type="entry name" value="Lactamase_B"/>
    <property type="match status" value="1"/>
</dbReference>
<organism evidence="15 16">
    <name type="scientific">Vitrella brassicaformis (strain CCMP3155)</name>
    <dbReference type="NCBI Taxonomy" id="1169540"/>
    <lineage>
        <taxon>Eukaryota</taxon>
        <taxon>Sar</taxon>
        <taxon>Alveolata</taxon>
        <taxon>Colpodellida</taxon>
        <taxon>Vitrellaceae</taxon>
        <taxon>Vitrella</taxon>
    </lineage>
</organism>
<dbReference type="SUPFAM" id="SSF56281">
    <property type="entry name" value="Metallo-hydrolase/oxidoreductase"/>
    <property type="match status" value="1"/>
</dbReference>
<dbReference type="GO" id="GO:0005739">
    <property type="term" value="C:mitochondrion"/>
    <property type="evidence" value="ECO:0007669"/>
    <property type="project" value="UniProtKB-SubCell"/>
</dbReference>
<dbReference type="VEuPathDB" id="CryptoDB:Vbra_12564"/>
<accession>A0A0G4ENL7</accession>
<evidence type="ECO:0000256" key="5">
    <source>
        <dbReference type="ARBA" id="ARBA00022946"/>
    </source>
</evidence>
<evidence type="ECO:0000313" key="16">
    <source>
        <dbReference type="Proteomes" id="UP000041254"/>
    </source>
</evidence>
<keyword evidence="16" id="KW-1185">Reference proteome</keyword>
<evidence type="ECO:0000256" key="11">
    <source>
        <dbReference type="ARBA" id="ARBA00050990"/>
    </source>
</evidence>
<dbReference type="STRING" id="1169540.A0A0G4ENL7"/>
<gene>
    <name evidence="15" type="ORF">Vbra_12564</name>
</gene>
<evidence type="ECO:0000259" key="14">
    <source>
        <dbReference type="SMART" id="SM00849"/>
    </source>
</evidence>
<keyword evidence="5" id="KW-0809">Transit peptide</keyword>
<feature type="domain" description="Metallo-beta-lactamase" evidence="14">
    <location>
        <begin position="197"/>
        <end position="359"/>
    </location>
</feature>
<keyword evidence="8" id="KW-0560">Oxidoreductase</keyword>
<name>A0A0G4ENL7_VITBC</name>
<evidence type="ECO:0000256" key="12">
    <source>
        <dbReference type="ARBA" id="ARBA00066686"/>
    </source>
</evidence>
<evidence type="ECO:0000256" key="7">
    <source>
        <dbReference type="ARBA" id="ARBA00022990"/>
    </source>
</evidence>
<dbReference type="InParanoid" id="A0A0G4ENL7"/>
<evidence type="ECO:0000256" key="9">
    <source>
        <dbReference type="ARBA" id="ARBA00023004"/>
    </source>
</evidence>
<dbReference type="Pfam" id="PF00753">
    <property type="entry name" value="Lactamase_B"/>
    <property type="match status" value="1"/>
</dbReference>
<comment type="cofactor">
    <cofactor evidence="1">
        <name>Fe(2+)</name>
        <dbReference type="ChEBI" id="CHEBI:29033"/>
    </cofactor>
</comment>
<dbReference type="GO" id="GO:0006749">
    <property type="term" value="P:glutathione metabolic process"/>
    <property type="evidence" value="ECO:0007669"/>
    <property type="project" value="InterPro"/>
</dbReference>
<dbReference type="InterPro" id="IPR001279">
    <property type="entry name" value="Metallo-B-lactamas"/>
</dbReference>
<dbReference type="GO" id="GO:0070813">
    <property type="term" value="P:hydrogen sulfide metabolic process"/>
    <property type="evidence" value="ECO:0007669"/>
    <property type="project" value="TreeGrafter"/>
</dbReference>
<dbReference type="PANTHER" id="PTHR43084">
    <property type="entry name" value="PERSULFIDE DIOXYGENASE ETHE1"/>
    <property type="match status" value="1"/>
</dbReference>
<dbReference type="GO" id="GO:0046872">
    <property type="term" value="F:metal ion binding"/>
    <property type="evidence" value="ECO:0007669"/>
    <property type="project" value="UniProtKB-KW"/>
</dbReference>
<evidence type="ECO:0000256" key="3">
    <source>
        <dbReference type="ARBA" id="ARBA00006759"/>
    </source>
</evidence>
<dbReference type="AlphaFoldDB" id="A0A0G4ENL7"/>
<evidence type="ECO:0000256" key="4">
    <source>
        <dbReference type="ARBA" id="ARBA00022723"/>
    </source>
</evidence>
<evidence type="ECO:0000256" key="8">
    <source>
        <dbReference type="ARBA" id="ARBA00023002"/>
    </source>
</evidence>
<dbReference type="OrthoDB" id="449487at2759"/>
<evidence type="ECO:0000313" key="15">
    <source>
        <dbReference type="EMBL" id="CEL99454.1"/>
    </source>
</evidence>
<keyword evidence="4" id="KW-0479">Metal-binding</keyword>
<comment type="similarity">
    <text evidence="3">Belongs to the metallo-beta-lactamase superfamily. Glyoxalase II family.</text>
</comment>
<evidence type="ECO:0000256" key="2">
    <source>
        <dbReference type="ARBA" id="ARBA00004173"/>
    </source>
</evidence>
<dbReference type="PANTHER" id="PTHR43084:SF1">
    <property type="entry name" value="PERSULFIDE DIOXYGENASE ETHE1, MITOCHONDRIAL"/>
    <property type="match status" value="1"/>
</dbReference>
<sequence>MSTQPVVCCEGEGSDVPTHCPTTVTKDFDLIGAVETQEKLHDLVVNGKYRSVINLCGPAEVCRLPTDKKCKVPCVQAHVDKGKLSYALAARLLATLESAPLPTLIQCQSKWRASSVAMLHIATHPPDAAEQHHGPGSRDQWMAPDEAIEWAKEKGLPFLENQILVDWVKNFLVARCQNLAREDPNLFFRQLFDRESCTYTYLLADPKTRDAVLIDPVLECLDRDLEMIDEYGLVLKYAMNTHCHADHITSTGMMKTKLDGFCSVLSATYEGAKADVKVKHGDCIYFGDRFVEVRATPGHTGGCLTFVLDDHSMAFTGDALLIRGCGRTDFQSGDAALLYKSVWGQIFSLPAHCRLYPGHDYKGRQVTTVWEERLHNTRLIKGEDEFVNIMKNLNLPKPARIDVAVPANMKCGVQDDE</sequence>
<dbReference type="Gene3D" id="3.60.15.10">
    <property type="entry name" value="Ribonuclease Z/Hydroxyacylglutathione hydrolase-like"/>
    <property type="match status" value="1"/>
</dbReference>
<dbReference type="GO" id="GO:0050313">
    <property type="term" value="F:sulfur dioxygenase activity"/>
    <property type="evidence" value="ECO:0007669"/>
    <property type="project" value="UniProtKB-EC"/>
</dbReference>
<dbReference type="InterPro" id="IPR036866">
    <property type="entry name" value="RibonucZ/Hydroxyglut_hydro"/>
</dbReference>
<reference evidence="15 16" key="1">
    <citation type="submission" date="2014-11" db="EMBL/GenBank/DDBJ databases">
        <authorList>
            <person name="Zhu J."/>
            <person name="Qi W."/>
            <person name="Song R."/>
        </authorList>
    </citation>
    <scope>NUCLEOTIDE SEQUENCE [LARGE SCALE GENOMIC DNA]</scope>
</reference>